<keyword evidence="3 6" id="KW-0479">Metal-binding</keyword>
<dbReference type="InterPro" id="IPR036909">
    <property type="entry name" value="Cyt_c-like_dom_sf"/>
</dbReference>
<dbReference type="Proteomes" id="UP001424741">
    <property type="component" value="Unassembled WGS sequence"/>
</dbReference>
<proteinExistence type="predicted"/>
<dbReference type="PANTHER" id="PTHR30600">
    <property type="entry name" value="CYTOCHROME C PEROXIDASE-RELATED"/>
    <property type="match status" value="1"/>
</dbReference>
<evidence type="ECO:0000256" key="5">
    <source>
        <dbReference type="ARBA" id="ARBA00023004"/>
    </source>
</evidence>
<evidence type="ECO:0000259" key="8">
    <source>
        <dbReference type="PROSITE" id="PS51007"/>
    </source>
</evidence>
<dbReference type="Pfam" id="PF00034">
    <property type="entry name" value="Cytochrom_C"/>
    <property type="match status" value="1"/>
</dbReference>
<dbReference type="InterPro" id="IPR009056">
    <property type="entry name" value="Cyt_c-like_dom"/>
</dbReference>
<evidence type="ECO:0000256" key="4">
    <source>
        <dbReference type="ARBA" id="ARBA00023002"/>
    </source>
</evidence>
<dbReference type="SUPFAM" id="SSF46626">
    <property type="entry name" value="Cytochrome c"/>
    <property type="match status" value="2"/>
</dbReference>
<dbReference type="RefSeq" id="WP_346188111.1">
    <property type="nucleotide sequence ID" value="NZ_BAABRL010000003.1"/>
</dbReference>
<organism evidence="9 10">
    <name type="scientific">Rubritalea halochordaticola</name>
    <dbReference type="NCBI Taxonomy" id="714537"/>
    <lineage>
        <taxon>Bacteria</taxon>
        <taxon>Pseudomonadati</taxon>
        <taxon>Verrucomicrobiota</taxon>
        <taxon>Verrucomicrobiia</taxon>
        <taxon>Verrucomicrobiales</taxon>
        <taxon>Rubritaleaceae</taxon>
        <taxon>Rubritalea</taxon>
    </lineage>
</organism>
<keyword evidence="10" id="KW-1185">Reference proteome</keyword>
<feature type="domain" description="Cytochrome c" evidence="8">
    <location>
        <begin position="281"/>
        <end position="382"/>
    </location>
</feature>
<evidence type="ECO:0000256" key="6">
    <source>
        <dbReference type="PROSITE-ProRule" id="PRU00433"/>
    </source>
</evidence>
<comment type="subcellular location">
    <subcellularLocation>
        <location evidence="1">Cell envelope</location>
    </subcellularLocation>
</comment>
<keyword evidence="4" id="KW-0560">Oxidoreductase</keyword>
<dbReference type="Gene3D" id="1.10.760.10">
    <property type="entry name" value="Cytochrome c-like domain"/>
    <property type="match status" value="2"/>
</dbReference>
<evidence type="ECO:0000256" key="2">
    <source>
        <dbReference type="ARBA" id="ARBA00022617"/>
    </source>
</evidence>
<evidence type="ECO:0000256" key="7">
    <source>
        <dbReference type="SAM" id="SignalP"/>
    </source>
</evidence>
<dbReference type="EMBL" id="BAABRL010000003">
    <property type="protein sequence ID" value="GAA5495288.1"/>
    <property type="molecule type" value="Genomic_DNA"/>
</dbReference>
<protein>
    <recommendedName>
        <fullName evidence="8">Cytochrome c domain-containing protein</fullName>
    </recommendedName>
</protein>
<dbReference type="InterPro" id="IPR046863">
    <property type="entry name" value="MbnP-like_dom"/>
</dbReference>
<dbReference type="Pfam" id="PF03150">
    <property type="entry name" value="CCP_MauG"/>
    <property type="match status" value="1"/>
</dbReference>
<evidence type="ECO:0000313" key="10">
    <source>
        <dbReference type="Proteomes" id="UP001424741"/>
    </source>
</evidence>
<accession>A0ABP9UXV6</accession>
<evidence type="ECO:0000256" key="3">
    <source>
        <dbReference type="ARBA" id="ARBA00022723"/>
    </source>
</evidence>
<gene>
    <name evidence="9" type="ORF">Rhal01_01463</name>
</gene>
<dbReference type="InterPro" id="IPR051395">
    <property type="entry name" value="Cytochrome_c_Peroxidase/MauG"/>
</dbReference>
<keyword evidence="7" id="KW-0732">Signal</keyword>
<evidence type="ECO:0000256" key="1">
    <source>
        <dbReference type="ARBA" id="ARBA00004196"/>
    </source>
</evidence>
<keyword evidence="5 6" id="KW-0408">Iron</keyword>
<name>A0ABP9UXV6_9BACT</name>
<feature type="domain" description="Cytochrome c" evidence="8">
    <location>
        <begin position="432"/>
        <end position="566"/>
    </location>
</feature>
<reference evidence="9 10" key="1">
    <citation type="submission" date="2024-02" db="EMBL/GenBank/DDBJ databases">
        <title>Rubritalea halochordaticola NBRC 107102.</title>
        <authorList>
            <person name="Ichikawa N."/>
            <person name="Katano-Makiyama Y."/>
            <person name="Hidaka K."/>
        </authorList>
    </citation>
    <scope>NUCLEOTIDE SEQUENCE [LARGE SCALE GENOMIC DNA]</scope>
    <source>
        <strain evidence="9 10">NBRC 107102</strain>
    </source>
</reference>
<comment type="caution">
    <text evidence="9">The sequence shown here is derived from an EMBL/GenBank/DDBJ whole genome shotgun (WGS) entry which is preliminary data.</text>
</comment>
<keyword evidence="2 6" id="KW-0349">Heme</keyword>
<dbReference type="Pfam" id="PF20243">
    <property type="entry name" value="MbnP"/>
    <property type="match status" value="1"/>
</dbReference>
<feature type="signal peptide" evidence="7">
    <location>
        <begin position="1"/>
        <end position="18"/>
    </location>
</feature>
<sequence length="574" mass="65010">MKAPLCLMILCMISLLQAGQLRIDMVHNHEDQSLRLHSLRYKQQEVYSVTRLSYLLSNFSIQRDTGEWVELKNQYAYIDEGKRRTRFFLKDVPEGSYKSIRFALGVAKATNHADPAQYSADHPLNPNLNQLHWNWSGGYIFLALEGRYRAEDQSLQGFVYHLANDNNFSTIQLPGQFVLKQNTGLILGMDIAKLLGQPRALSFIKDGSSTHSHAGDPIASSLIANLQSSFSLLSVTYPKDEMPTQAVTPLYLPEKYTPYRFAMSKRFPRPALPRDNPLLEERVALGKKLFHDTRLSRTNAISCASCHHQERAFTDGVPLSLGVEQRKGKRNSMPLFNLAWKSSFFWDGRADSLRMQALMPIQDHLEMDESLENIVAKLGQDASYQEAFQQAFSGEEITSEKISLALECFLLTLTSYDSKFDRAMAGKEQLTEQEQRGMKLFFTEYEPRSGQYGADCFHCHGGANFSDHQFHNNGLKPTADLGRYAITQLDRDKNSFSTPSLRNIALTAPYMHDGRFSTLEEVIDHYSGPMHRSENLDPNLAKHPGEGLQLSDEDKAALVAFLKTLSDPKYTTPR</sequence>
<dbReference type="PROSITE" id="PS51007">
    <property type="entry name" value="CYTC"/>
    <property type="match status" value="2"/>
</dbReference>
<dbReference type="InterPro" id="IPR004852">
    <property type="entry name" value="Di-haem_cyt_c_peroxidsae"/>
</dbReference>
<evidence type="ECO:0000313" key="9">
    <source>
        <dbReference type="EMBL" id="GAA5495288.1"/>
    </source>
</evidence>
<feature type="chain" id="PRO_5046258395" description="Cytochrome c domain-containing protein" evidence="7">
    <location>
        <begin position="19"/>
        <end position="574"/>
    </location>
</feature>